<dbReference type="CDD" id="cd00498">
    <property type="entry name" value="Hsp33"/>
    <property type="match status" value="1"/>
</dbReference>
<evidence type="ECO:0000256" key="5">
    <source>
        <dbReference type="ARBA" id="ARBA00023284"/>
    </source>
</evidence>
<dbReference type="InterPro" id="IPR016154">
    <property type="entry name" value="Heat_shock_Hsp33_C"/>
</dbReference>
<evidence type="ECO:0000256" key="4">
    <source>
        <dbReference type="ARBA" id="ARBA00023186"/>
    </source>
</evidence>
<dbReference type="AlphaFoldDB" id="A0A1I2GB14"/>
<protein>
    <submittedName>
        <fullName evidence="6">Molecular chaperone Hsp33</fullName>
    </submittedName>
</protein>
<keyword evidence="5" id="KW-0676">Redox-active center</keyword>
<proteinExistence type="predicted"/>
<keyword evidence="2" id="KW-0862">Zinc</keyword>
<evidence type="ECO:0000256" key="2">
    <source>
        <dbReference type="ARBA" id="ARBA00022833"/>
    </source>
</evidence>
<dbReference type="Gene3D" id="1.10.287.480">
    <property type="entry name" value="helix hairpin bin"/>
    <property type="match status" value="1"/>
</dbReference>
<sequence length="298" mass="32567">METVLVEDVLHRFLLERAGVRGVLVRLGAAWREVAGRADYPPALNALLGESLAASALLTGNIKLEGNLSIELKSSGPLRLLFTECSDQGRLRGLARWDGVLPAPLELEALPDAVMAITIGHAERGQRYQGLVDLRHAELGGALEGYFTQSEQLPARILLAADGEHAVGLMLQRLPGEGGRDGVQDEDAWPRIGHLVDTLGKQEMLATAPEELLYRLFHEESVRLFDPRPLAFGCSCTRERVESMLRSLGRAEVEAALEAREGEIEVTCEFCAQRYTFDRIDAEHLLSHSSVSAPGTAQ</sequence>
<dbReference type="Gene3D" id="3.55.30.10">
    <property type="entry name" value="Hsp33 domain"/>
    <property type="match status" value="1"/>
</dbReference>
<dbReference type="SUPFAM" id="SSF64397">
    <property type="entry name" value="Hsp33 domain"/>
    <property type="match status" value="1"/>
</dbReference>
<dbReference type="GO" id="GO:0051082">
    <property type="term" value="F:unfolded protein binding"/>
    <property type="evidence" value="ECO:0007669"/>
    <property type="project" value="InterPro"/>
</dbReference>
<dbReference type="PANTHER" id="PTHR30111">
    <property type="entry name" value="33 KDA CHAPERONIN"/>
    <property type="match status" value="1"/>
</dbReference>
<dbReference type="GO" id="GO:0042026">
    <property type="term" value="P:protein refolding"/>
    <property type="evidence" value="ECO:0007669"/>
    <property type="project" value="TreeGrafter"/>
</dbReference>
<dbReference type="GO" id="GO:0044183">
    <property type="term" value="F:protein folding chaperone"/>
    <property type="evidence" value="ECO:0007669"/>
    <property type="project" value="TreeGrafter"/>
</dbReference>
<dbReference type="RefSeq" id="WP_026635584.1">
    <property type="nucleotide sequence ID" value="NZ_FONH01000008.1"/>
</dbReference>
<dbReference type="Proteomes" id="UP000199477">
    <property type="component" value="Unassembled WGS sequence"/>
</dbReference>
<dbReference type="PIRSF" id="PIRSF005261">
    <property type="entry name" value="Heat_shock_Hsp33"/>
    <property type="match status" value="1"/>
</dbReference>
<name>A0A1I2GB14_9GAMM</name>
<evidence type="ECO:0000256" key="3">
    <source>
        <dbReference type="ARBA" id="ARBA00023157"/>
    </source>
</evidence>
<gene>
    <name evidence="6" type="ORF">SAMN02799615_02584</name>
</gene>
<keyword evidence="4" id="KW-0143">Chaperone</keyword>
<keyword evidence="1" id="KW-0963">Cytoplasm</keyword>
<accession>A0A1I2GB14</accession>
<reference evidence="7" key="1">
    <citation type="submission" date="2016-10" db="EMBL/GenBank/DDBJ databases">
        <authorList>
            <person name="Varghese N."/>
            <person name="Submissions S."/>
        </authorList>
    </citation>
    <scope>NUCLEOTIDE SEQUENCE [LARGE SCALE GENOMIC DNA]</scope>
    <source>
        <strain evidence="7">UNC178MFTsu3.1</strain>
    </source>
</reference>
<dbReference type="Pfam" id="PF01430">
    <property type="entry name" value="HSP33"/>
    <property type="match status" value="1"/>
</dbReference>
<dbReference type="InterPro" id="IPR000397">
    <property type="entry name" value="Heat_shock_Hsp33"/>
</dbReference>
<dbReference type="InterPro" id="IPR016153">
    <property type="entry name" value="Heat_shock_Hsp33_N"/>
</dbReference>
<organism evidence="6 7">
    <name type="scientific">Dyella marensis</name>
    <dbReference type="NCBI Taxonomy" id="500610"/>
    <lineage>
        <taxon>Bacteria</taxon>
        <taxon>Pseudomonadati</taxon>
        <taxon>Pseudomonadota</taxon>
        <taxon>Gammaproteobacteria</taxon>
        <taxon>Lysobacterales</taxon>
        <taxon>Rhodanobacteraceae</taxon>
        <taxon>Dyella</taxon>
    </lineage>
</organism>
<dbReference type="GO" id="GO:0005737">
    <property type="term" value="C:cytoplasm"/>
    <property type="evidence" value="ECO:0007669"/>
    <property type="project" value="InterPro"/>
</dbReference>
<evidence type="ECO:0000313" key="7">
    <source>
        <dbReference type="Proteomes" id="UP000199477"/>
    </source>
</evidence>
<evidence type="ECO:0000313" key="6">
    <source>
        <dbReference type="EMBL" id="SFF14934.1"/>
    </source>
</evidence>
<keyword evidence="3" id="KW-1015">Disulfide bond</keyword>
<dbReference type="EMBL" id="FONH01000008">
    <property type="protein sequence ID" value="SFF14934.1"/>
    <property type="molecule type" value="Genomic_DNA"/>
</dbReference>
<keyword evidence="7" id="KW-1185">Reference proteome</keyword>
<dbReference type="Gene3D" id="3.90.1280.10">
    <property type="entry name" value="HSP33 redox switch-like"/>
    <property type="match status" value="1"/>
</dbReference>
<dbReference type="PANTHER" id="PTHR30111:SF1">
    <property type="entry name" value="33 KDA CHAPERONIN"/>
    <property type="match status" value="1"/>
</dbReference>
<evidence type="ECO:0000256" key="1">
    <source>
        <dbReference type="ARBA" id="ARBA00022490"/>
    </source>
</evidence>
<dbReference type="STRING" id="500610.SAMN02799615_02584"/>
<dbReference type="InterPro" id="IPR023212">
    <property type="entry name" value="Hsp33_helix_hairpin_bin_dom_sf"/>
</dbReference>
<dbReference type="SUPFAM" id="SSF118352">
    <property type="entry name" value="HSP33 redox switch-like"/>
    <property type="match status" value="1"/>
</dbReference>